<dbReference type="Gene3D" id="3.40.91.30">
    <property type="match status" value="1"/>
</dbReference>
<dbReference type="AlphaFoldDB" id="S5DJ63"/>
<accession>S5DJ63</accession>
<dbReference type="EMBL" id="KC811112">
    <property type="protein sequence ID" value="AGQ18801.1"/>
    <property type="molecule type" value="Genomic_DNA"/>
</dbReference>
<reference evidence="1" key="1">
    <citation type="journal article" date="2013" name="Sci. Rep.">
        <title>Metagenomics uncovers a new group of low GC and ultra-small marine Actinobacteria.</title>
        <authorList>
            <person name="Ghai R."/>
            <person name="Mizuno C.M."/>
            <person name="Picazo A."/>
            <person name="Camacho A."/>
            <person name="Rodriguez-Valera F."/>
        </authorList>
    </citation>
    <scope>NUCLEOTIDE SEQUENCE</scope>
</reference>
<sequence>MIFAHPSEKLFSDHLDLFDIEWIYEPVSFPLEWGSGSIKKMFTPDFYLPSLDLFVEITTMNKNLITRKRKKLKLAKKLYPEINFKLLNEQDFYNILSKNESEIIQKAVAS</sequence>
<protein>
    <submittedName>
        <fullName evidence="1">MedDCM-OCT-S25-C81-cds37</fullName>
    </submittedName>
</protein>
<organism evidence="1">
    <name type="scientific">Candidatus Actinomarina minuta</name>
    <dbReference type="NCBI Taxonomy" id="1389454"/>
    <lineage>
        <taxon>Bacteria</taxon>
        <taxon>Bacillati</taxon>
        <taxon>Actinomycetota</taxon>
        <taxon>Actinomycetes</taxon>
        <taxon>Candidatus Actinomarinidae</taxon>
        <taxon>Candidatus Actinomarinales</taxon>
        <taxon>Candidatus Actinomarineae</taxon>
        <taxon>Candidatus Actinomarinaceae</taxon>
        <taxon>Candidatus Actinomarina</taxon>
    </lineage>
</organism>
<name>S5DJ63_9ACTN</name>
<proteinExistence type="predicted"/>
<evidence type="ECO:0000313" key="1">
    <source>
        <dbReference type="EMBL" id="AGQ18801.1"/>
    </source>
</evidence>